<dbReference type="Proteomes" id="UP000245667">
    <property type="component" value="Unassembled WGS sequence"/>
</dbReference>
<dbReference type="PROSITE" id="PS01124">
    <property type="entry name" value="HTH_ARAC_FAMILY_2"/>
    <property type="match status" value="1"/>
</dbReference>
<dbReference type="PANTHER" id="PTHR43280">
    <property type="entry name" value="ARAC-FAMILY TRANSCRIPTIONAL REGULATOR"/>
    <property type="match status" value="1"/>
</dbReference>
<dbReference type="GO" id="GO:0043565">
    <property type="term" value="F:sequence-specific DNA binding"/>
    <property type="evidence" value="ECO:0007669"/>
    <property type="project" value="InterPro"/>
</dbReference>
<evidence type="ECO:0000256" key="3">
    <source>
        <dbReference type="ARBA" id="ARBA00023163"/>
    </source>
</evidence>
<feature type="domain" description="HTH araC/xylS-type" evidence="4">
    <location>
        <begin position="75"/>
        <end position="175"/>
    </location>
</feature>
<keyword evidence="3" id="KW-0804">Transcription</keyword>
<evidence type="ECO:0000313" key="6">
    <source>
        <dbReference type="EMBL" id="PWK24616.1"/>
    </source>
</evidence>
<evidence type="ECO:0000313" key="7">
    <source>
        <dbReference type="Proteomes" id="UP000245667"/>
    </source>
</evidence>
<dbReference type="Gene3D" id="1.10.10.60">
    <property type="entry name" value="Homeodomain-like"/>
    <property type="match status" value="1"/>
</dbReference>
<dbReference type="InterPro" id="IPR018060">
    <property type="entry name" value="HTH_AraC"/>
</dbReference>
<keyword evidence="8" id="KW-1185">Reference proteome</keyword>
<dbReference type="OrthoDB" id="952277at2"/>
<dbReference type="RefSeq" id="WP_109649172.1">
    <property type="nucleotide sequence ID" value="NZ_JACWLN010000001.1"/>
</dbReference>
<dbReference type="AlphaFoldDB" id="A0A316E3I5"/>
<organism evidence="6 7">
    <name type="scientific">Maribacter polysiphoniae</name>
    <dbReference type="NCBI Taxonomy" id="429344"/>
    <lineage>
        <taxon>Bacteria</taxon>
        <taxon>Pseudomonadati</taxon>
        <taxon>Bacteroidota</taxon>
        <taxon>Flavobacteriia</taxon>
        <taxon>Flavobacteriales</taxon>
        <taxon>Flavobacteriaceae</taxon>
        <taxon>Maribacter</taxon>
    </lineage>
</organism>
<sequence length="186" mass="21342">MTLNIKFDYNFICKAILQEQLDNLGLEYTLQSLGEIKFKNKLTHTQRDQLCQAFGKYGIEILDNPQNVLVQRIKDAITELVNDSDKAKKYNVSTYLSDTLNYSYPHLSSIFSEVTHSSIENFIILKKIDAVKHLIMDKNLTLTEIAHRLNYSSVAHLSAQFKKTTGLTPSSFQRIIKKRKEKGITP</sequence>
<keyword evidence="1" id="KW-0805">Transcription regulation</keyword>
<dbReference type="PANTHER" id="PTHR43280:SF2">
    <property type="entry name" value="HTH-TYPE TRANSCRIPTIONAL REGULATOR EXSA"/>
    <property type="match status" value="1"/>
</dbReference>
<dbReference type="SUPFAM" id="SSF46689">
    <property type="entry name" value="Homeodomain-like"/>
    <property type="match status" value="1"/>
</dbReference>
<protein>
    <submittedName>
        <fullName evidence="6">AraC-like DNA-binding protein</fullName>
    </submittedName>
    <submittedName>
        <fullName evidence="5">Helix-turn-helix transcriptional regulator</fullName>
    </submittedName>
</protein>
<dbReference type="Pfam" id="PF12833">
    <property type="entry name" value="HTH_18"/>
    <property type="match status" value="1"/>
</dbReference>
<evidence type="ECO:0000313" key="5">
    <source>
        <dbReference type="EMBL" id="MBD1259061.1"/>
    </source>
</evidence>
<dbReference type="PROSITE" id="PS00041">
    <property type="entry name" value="HTH_ARAC_FAMILY_1"/>
    <property type="match status" value="1"/>
</dbReference>
<dbReference type="EMBL" id="QGGQ01000002">
    <property type="protein sequence ID" value="PWK24616.1"/>
    <property type="molecule type" value="Genomic_DNA"/>
</dbReference>
<gene>
    <name evidence="5" type="ORF">HZY62_00550</name>
    <name evidence="6" type="ORF">LX92_00980</name>
</gene>
<dbReference type="InterPro" id="IPR018062">
    <property type="entry name" value="HTH_AraC-typ_CS"/>
</dbReference>
<evidence type="ECO:0000259" key="4">
    <source>
        <dbReference type="PROSITE" id="PS01124"/>
    </source>
</evidence>
<evidence type="ECO:0000256" key="2">
    <source>
        <dbReference type="ARBA" id="ARBA00023125"/>
    </source>
</evidence>
<dbReference type="Proteomes" id="UP000651837">
    <property type="component" value="Unassembled WGS sequence"/>
</dbReference>
<dbReference type="GO" id="GO:0003700">
    <property type="term" value="F:DNA-binding transcription factor activity"/>
    <property type="evidence" value="ECO:0007669"/>
    <property type="project" value="InterPro"/>
</dbReference>
<comment type="caution">
    <text evidence="6">The sequence shown here is derived from an EMBL/GenBank/DDBJ whole genome shotgun (WGS) entry which is preliminary data.</text>
</comment>
<dbReference type="SMART" id="SM00342">
    <property type="entry name" value="HTH_ARAC"/>
    <property type="match status" value="1"/>
</dbReference>
<accession>A0A316E3I5</accession>
<keyword evidence="2 6" id="KW-0238">DNA-binding</keyword>
<name>A0A316E3I5_9FLAO</name>
<dbReference type="EMBL" id="JACWLN010000001">
    <property type="protein sequence ID" value="MBD1259061.1"/>
    <property type="molecule type" value="Genomic_DNA"/>
</dbReference>
<dbReference type="InterPro" id="IPR009057">
    <property type="entry name" value="Homeodomain-like_sf"/>
</dbReference>
<proteinExistence type="predicted"/>
<evidence type="ECO:0000313" key="8">
    <source>
        <dbReference type="Proteomes" id="UP000651837"/>
    </source>
</evidence>
<evidence type="ECO:0000256" key="1">
    <source>
        <dbReference type="ARBA" id="ARBA00023015"/>
    </source>
</evidence>
<reference evidence="5 8" key="2">
    <citation type="submission" date="2020-07" db="EMBL/GenBank/DDBJ databases">
        <title>The draft genome sequence of Maribacter polysiphoniae KCTC 22021.</title>
        <authorList>
            <person name="Mu L."/>
        </authorList>
    </citation>
    <scope>NUCLEOTIDE SEQUENCE [LARGE SCALE GENOMIC DNA]</scope>
    <source>
        <strain evidence="5 8">KCTC 22021</strain>
    </source>
</reference>
<reference evidence="6 7" key="1">
    <citation type="submission" date="2018-05" db="EMBL/GenBank/DDBJ databases">
        <title>Genomic Encyclopedia of Archaeal and Bacterial Type Strains, Phase II (KMG-II): from individual species to whole genera.</title>
        <authorList>
            <person name="Goeker M."/>
        </authorList>
    </citation>
    <scope>NUCLEOTIDE SEQUENCE [LARGE SCALE GENOMIC DNA]</scope>
    <source>
        <strain evidence="6 7">DSM 23514</strain>
    </source>
</reference>